<comment type="similarity">
    <text evidence="2 4">Belongs to the pyridoxal phosphate-binding protein YggS/PROSC family.</text>
</comment>
<evidence type="ECO:0000256" key="2">
    <source>
        <dbReference type="HAMAP-Rule" id="MF_03225"/>
    </source>
</evidence>
<sequence>MGEFDVKIGLKNVLQRIEEVCSKKGEGENVKKPLLVAVSKTKPVEMIVDAYSEGQRHFGENYVQELVEKGSNPLILEKCPDIKWHFIGHLQSNKINKVLKVPNLHMVQTVDSEKLANGLDSAWSRLEKSKDGPLEVLVQINTSGEDEKSGVEPEHASALYKHIKEDLPNLKVKGIMTIGKFGHDYSTGPNPDFIALMKCHEQICKEQNLNSNEVDVSMGMSDDFDKAIEVGSTIVRVGSSIFGYRPKKHEVQ</sequence>
<dbReference type="InterPro" id="IPR011078">
    <property type="entry name" value="PyrdxlP_homeostasis"/>
</dbReference>
<dbReference type="PIRSF" id="PIRSF004848">
    <property type="entry name" value="YBL036c_PLPDEIII"/>
    <property type="match status" value="1"/>
</dbReference>
<organism evidence="6">
    <name type="scientific">Tabanus bromius</name>
    <name type="common">Band-eyed brown horse fly</name>
    <dbReference type="NCBI Taxonomy" id="304241"/>
    <lineage>
        <taxon>Eukaryota</taxon>
        <taxon>Metazoa</taxon>
        <taxon>Ecdysozoa</taxon>
        <taxon>Arthropoda</taxon>
        <taxon>Hexapoda</taxon>
        <taxon>Insecta</taxon>
        <taxon>Pterygota</taxon>
        <taxon>Neoptera</taxon>
        <taxon>Endopterygota</taxon>
        <taxon>Diptera</taxon>
        <taxon>Brachycera</taxon>
        <taxon>Tabanomorpha</taxon>
        <taxon>Tabanoidea</taxon>
        <taxon>Tabanidae</taxon>
        <taxon>Tabanus</taxon>
    </lineage>
</organism>
<feature type="modified residue" description="N6-(pyridoxal phosphate)lysine" evidence="2 3">
    <location>
        <position position="40"/>
    </location>
</feature>
<dbReference type="CDD" id="cd06822">
    <property type="entry name" value="PLPDE_III_YBL036c_euk"/>
    <property type="match status" value="1"/>
</dbReference>
<dbReference type="EMBL" id="GDAI01000190">
    <property type="protein sequence ID" value="JAI17413.1"/>
    <property type="molecule type" value="mRNA"/>
</dbReference>
<keyword evidence="1 2" id="KW-0663">Pyridoxal phosphate</keyword>
<comment type="cofactor">
    <cofactor evidence="3">
        <name>pyridoxal 5'-phosphate</name>
        <dbReference type="ChEBI" id="CHEBI:597326"/>
    </cofactor>
</comment>
<protein>
    <recommendedName>
        <fullName evidence="2">Pyridoxal phosphate homeostasis protein</fullName>
        <shortName evidence="2">PLP homeostasis protein</shortName>
    </recommendedName>
</protein>
<proteinExistence type="evidence at transcript level"/>
<dbReference type="SUPFAM" id="SSF51419">
    <property type="entry name" value="PLP-binding barrel"/>
    <property type="match status" value="1"/>
</dbReference>
<evidence type="ECO:0000256" key="4">
    <source>
        <dbReference type="RuleBase" id="RU004514"/>
    </source>
</evidence>
<dbReference type="InterPro" id="IPR001608">
    <property type="entry name" value="Ala_racemase_N"/>
</dbReference>
<name>A0A0K8TTC5_TABBR</name>
<dbReference type="AlphaFoldDB" id="A0A0K8TTC5"/>
<reference evidence="6" key="1">
    <citation type="journal article" date="2015" name="Insect Biochem. Mol. Biol.">
        <title>An insight into the sialome of the horse fly, Tabanus bromius.</title>
        <authorList>
            <person name="Ribeiro J.M."/>
            <person name="Kazimirova M."/>
            <person name="Takac P."/>
            <person name="Andersen J.F."/>
            <person name="Francischetti I.M."/>
        </authorList>
    </citation>
    <scope>NUCLEOTIDE SEQUENCE</scope>
</reference>
<dbReference type="Pfam" id="PF01168">
    <property type="entry name" value="Ala_racemase_N"/>
    <property type="match status" value="1"/>
</dbReference>
<dbReference type="InterPro" id="IPR029066">
    <property type="entry name" value="PLP-binding_barrel"/>
</dbReference>
<feature type="domain" description="Alanine racemase N-terminal" evidence="5">
    <location>
        <begin position="34"/>
        <end position="246"/>
    </location>
</feature>
<evidence type="ECO:0000256" key="1">
    <source>
        <dbReference type="ARBA" id="ARBA00022898"/>
    </source>
</evidence>
<dbReference type="NCBIfam" id="TIGR00044">
    <property type="entry name" value="YggS family pyridoxal phosphate-dependent enzyme"/>
    <property type="match status" value="1"/>
</dbReference>
<dbReference type="FunFam" id="3.20.20.10:FF:000007">
    <property type="entry name" value="Pyridoxal phosphate homeostasis protein"/>
    <property type="match status" value="1"/>
</dbReference>
<dbReference type="Gene3D" id="3.20.20.10">
    <property type="entry name" value="Alanine racemase"/>
    <property type="match status" value="1"/>
</dbReference>
<evidence type="ECO:0000259" key="5">
    <source>
        <dbReference type="Pfam" id="PF01168"/>
    </source>
</evidence>
<evidence type="ECO:0000313" key="6">
    <source>
        <dbReference type="EMBL" id="JAI17413.1"/>
    </source>
</evidence>
<dbReference type="PANTHER" id="PTHR10146">
    <property type="entry name" value="PROLINE SYNTHETASE CO-TRANSCRIBED BACTERIAL HOMOLOG PROTEIN"/>
    <property type="match status" value="1"/>
</dbReference>
<dbReference type="HAMAP" id="MF_02087">
    <property type="entry name" value="PLP_homeostasis"/>
    <property type="match status" value="1"/>
</dbReference>
<accession>A0A0K8TTC5</accession>
<dbReference type="PANTHER" id="PTHR10146:SF14">
    <property type="entry name" value="PYRIDOXAL PHOSPHATE HOMEOSTASIS PROTEIN"/>
    <property type="match status" value="1"/>
</dbReference>
<dbReference type="GO" id="GO:0030170">
    <property type="term" value="F:pyridoxal phosphate binding"/>
    <property type="evidence" value="ECO:0007669"/>
    <property type="project" value="UniProtKB-UniRule"/>
</dbReference>
<evidence type="ECO:0000256" key="3">
    <source>
        <dbReference type="PIRSR" id="PIRSR004848-1"/>
    </source>
</evidence>
<dbReference type="PROSITE" id="PS01211">
    <property type="entry name" value="UPF0001"/>
    <property type="match status" value="1"/>
</dbReference>
<comment type="function">
    <text evidence="2">Pyridoxal 5'-phosphate (PLP)-binding protein, which may be involved in intracellular homeostatic regulation of pyridoxal 5'-phosphate (PLP), the active form of vitamin B6.</text>
</comment>